<keyword evidence="10" id="KW-1185">Reference proteome</keyword>
<evidence type="ECO:0000256" key="6">
    <source>
        <dbReference type="ARBA" id="ARBA00023033"/>
    </source>
</evidence>
<reference evidence="9 10" key="1">
    <citation type="submission" date="2024-10" db="EMBL/GenBank/DDBJ databases">
        <title>The Natural Products Discovery Center: Release of the First 8490 Sequenced Strains for Exploring Actinobacteria Biosynthetic Diversity.</title>
        <authorList>
            <person name="Kalkreuter E."/>
            <person name="Kautsar S.A."/>
            <person name="Yang D."/>
            <person name="Bader C.D."/>
            <person name="Teijaro C.N."/>
            <person name="Fluegel L."/>
            <person name="Davis C.M."/>
            <person name="Simpson J.R."/>
            <person name="Lauterbach L."/>
            <person name="Steele A.D."/>
            <person name="Gui C."/>
            <person name="Meng S."/>
            <person name="Li G."/>
            <person name="Viehrig K."/>
            <person name="Ye F."/>
            <person name="Su P."/>
            <person name="Kiefer A.F."/>
            <person name="Nichols A."/>
            <person name="Cepeda A.J."/>
            <person name="Yan W."/>
            <person name="Fan B."/>
            <person name="Jiang Y."/>
            <person name="Adhikari A."/>
            <person name="Zheng C.-J."/>
            <person name="Schuster L."/>
            <person name="Cowan T.M."/>
            <person name="Smanski M.J."/>
            <person name="Chevrette M.G."/>
            <person name="De Carvalho L.P.S."/>
            <person name="Shen B."/>
        </authorList>
    </citation>
    <scope>NUCLEOTIDE SEQUENCE [LARGE SCALE GENOMIC DNA]</scope>
    <source>
        <strain evidence="9 10">NPDC019377</strain>
    </source>
</reference>
<dbReference type="RefSeq" id="WP_397059956.1">
    <property type="nucleotide sequence ID" value="NZ_JBIRYL010000001.1"/>
</dbReference>
<dbReference type="PRINTS" id="PR00359">
    <property type="entry name" value="BP450"/>
</dbReference>
<evidence type="ECO:0000256" key="3">
    <source>
        <dbReference type="ARBA" id="ARBA00022723"/>
    </source>
</evidence>
<dbReference type="SUPFAM" id="SSF48264">
    <property type="entry name" value="Cytochrome P450"/>
    <property type="match status" value="1"/>
</dbReference>
<keyword evidence="2 7" id="KW-0349">Heme</keyword>
<dbReference type="Proteomes" id="UP001611494">
    <property type="component" value="Unassembled WGS sequence"/>
</dbReference>
<name>A0ABW7VRK1_9NOCA</name>
<evidence type="ECO:0000256" key="7">
    <source>
        <dbReference type="RuleBase" id="RU000461"/>
    </source>
</evidence>
<evidence type="ECO:0000256" key="2">
    <source>
        <dbReference type="ARBA" id="ARBA00022617"/>
    </source>
</evidence>
<evidence type="ECO:0000256" key="5">
    <source>
        <dbReference type="ARBA" id="ARBA00023004"/>
    </source>
</evidence>
<keyword evidence="4 7" id="KW-0560">Oxidoreductase</keyword>
<comment type="caution">
    <text evidence="9">The sequence shown here is derived from an EMBL/GenBank/DDBJ whole genome shotgun (WGS) entry which is preliminary data.</text>
</comment>
<dbReference type="PRINTS" id="PR00385">
    <property type="entry name" value="P450"/>
</dbReference>
<evidence type="ECO:0000256" key="8">
    <source>
        <dbReference type="SAM" id="MobiDB-lite"/>
    </source>
</evidence>
<protein>
    <submittedName>
        <fullName evidence="9">Cytochrome P450</fullName>
    </submittedName>
</protein>
<proteinExistence type="inferred from homology"/>
<keyword evidence="5 7" id="KW-0408">Iron</keyword>
<evidence type="ECO:0000313" key="10">
    <source>
        <dbReference type="Proteomes" id="UP001611494"/>
    </source>
</evidence>
<keyword evidence="3 7" id="KW-0479">Metal-binding</keyword>
<dbReference type="InterPro" id="IPR017972">
    <property type="entry name" value="Cyt_P450_CS"/>
</dbReference>
<dbReference type="CDD" id="cd20625">
    <property type="entry name" value="CYP164-like"/>
    <property type="match status" value="1"/>
</dbReference>
<dbReference type="InterPro" id="IPR036396">
    <property type="entry name" value="Cyt_P450_sf"/>
</dbReference>
<dbReference type="PROSITE" id="PS00086">
    <property type="entry name" value="CYTOCHROME_P450"/>
    <property type="match status" value="1"/>
</dbReference>
<evidence type="ECO:0000256" key="4">
    <source>
        <dbReference type="ARBA" id="ARBA00023002"/>
    </source>
</evidence>
<feature type="region of interest" description="Disordered" evidence="8">
    <location>
        <begin position="1"/>
        <end position="35"/>
    </location>
</feature>
<dbReference type="PANTHER" id="PTHR46696:SF1">
    <property type="entry name" value="CYTOCHROME P450 YJIB-RELATED"/>
    <property type="match status" value="1"/>
</dbReference>
<dbReference type="EMBL" id="JBIRYL010000001">
    <property type="protein sequence ID" value="MFI2229223.1"/>
    <property type="molecule type" value="Genomic_DNA"/>
</dbReference>
<keyword evidence="6 7" id="KW-0503">Monooxygenase</keyword>
<organism evidence="9 10">
    <name type="scientific">Nocardia testacea</name>
    <dbReference type="NCBI Taxonomy" id="248551"/>
    <lineage>
        <taxon>Bacteria</taxon>
        <taxon>Bacillati</taxon>
        <taxon>Actinomycetota</taxon>
        <taxon>Actinomycetes</taxon>
        <taxon>Mycobacteriales</taxon>
        <taxon>Nocardiaceae</taxon>
        <taxon>Nocardia</taxon>
    </lineage>
</organism>
<evidence type="ECO:0000313" key="9">
    <source>
        <dbReference type="EMBL" id="MFI2229223.1"/>
    </source>
</evidence>
<sequence length="428" mass="46903">MDNCLDPDGSGPRSVPAAAGDSPHDVPGSVDPTAPGYLVDPYPHFESAREHAPVQFHPGGGVHMVFRYTDVKRALSDPALSSSEAYALDSPRNLRLKAAGAENDYLLRPSLSKLDQPDHAPLRKLLARPFTPKNIKQYAARAEQIVAEQLAGYGPGDEVDVIDRLAHPLPFRLVCEIFGIPAPPDAERLYYRTWAALNLLDPFLTPEQFTEFITAQREFSAYLRDVIEWKRGNLADDLLSGFIRAGDEGTVIGPDEVAATIHTLFVAGFDTTVNQLGISVLALMRYRGQWEKLVDDPALLDNAIEELLRFESTAQLMIRITKQDFAVAGSVIPAGNHLIAWIASANRDERHFGPTAGQLDIARPNAREHIAFGHGAHACLGAWLARLELKTVLKALAETAPDMTLADTETKWASTPFIRGLAELRVVL</sequence>
<dbReference type="PANTHER" id="PTHR46696">
    <property type="entry name" value="P450, PUTATIVE (EUROFUNG)-RELATED"/>
    <property type="match status" value="1"/>
</dbReference>
<gene>
    <name evidence="9" type="ORF">ACH49Z_05170</name>
</gene>
<dbReference type="InterPro" id="IPR001128">
    <property type="entry name" value="Cyt_P450"/>
</dbReference>
<evidence type="ECO:0000256" key="1">
    <source>
        <dbReference type="ARBA" id="ARBA00010617"/>
    </source>
</evidence>
<comment type="similarity">
    <text evidence="1 7">Belongs to the cytochrome P450 family.</text>
</comment>
<dbReference type="Gene3D" id="1.10.630.10">
    <property type="entry name" value="Cytochrome P450"/>
    <property type="match status" value="1"/>
</dbReference>
<dbReference type="InterPro" id="IPR002397">
    <property type="entry name" value="Cyt_P450_B"/>
</dbReference>
<dbReference type="Pfam" id="PF00067">
    <property type="entry name" value="p450"/>
    <property type="match status" value="1"/>
</dbReference>
<accession>A0ABW7VRK1</accession>